<dbReference type="SUPFAM" id="SSF55781">
    <property type="entry name" value="GAF domain-like"/>
    <property type="match status" value="1"/>
</dbReference>
<dbReference type="KEGG" id="cpor:BED41_01025"/>
<dbReference type="InterPro" id="IPR036388">
    <property type="entry name" value="WH-like_DNA-bd_sf"/>
</dbReference>
<dbReference type="GeneID" id="83056433"/>
<evidence type="ECO:0000256" key="2">
    <source>
        <dbReference type="ARBA" id="ARBA00023125"/>
    </source>
</evidence>
<organism evidence="4 5">
    <name type="scientific">Cloacibacillus porcorum</name>
    <dbReference type="NCBI Taxonomy" id="1197717"/>
    <lineage>
        <taxon>Bacteria</taxon>
        <taxon>Thermotogati</taxon>
        <taxon>Synergistota</taxon>
        <taxon>Synergistia</taxon>
        <taxon>Synergistales</taxon>
        <taxon>Synergistaceae</taxon>
        <taxon>Cloacibacillus</taxon>
    </lineage>
</organism>
<dbReference type="PANTHER" id="PTHR30136:SF35">
    <property type="entry name" value="HTH-TYPE TRANSCRIPTIONAL REGULATOR RV1719"/>
    <property type="match status" value="1"/>
</dbReference>
<dbReference type="RefSeq" id="WP_066741956.1">
    <property type="nucleotide sequence ID" value="NZ_CALCLR010000096.1"/>
</dbReference>
<proteinExistence type="predicted"/>
<dbReference type="PANTHER" id="PTHR30136">
    <property type="entry name" value="HELIX-TURN-HELIX TRANSCRIPTIONAL REGULATOR, ICLR FAMILY"/>
    <property type="match status" value="1"/>
</dbReference>
<sequence length="247" mass="28266">MRKFFDSIDTILTILEALENLEEAHSVRKIEELTGVPKSTVHRILQELTAIGWAYQDEEDKNYYIGLKFLSLANEWRVNLDMVKKIDPVLRNVVKRCGQSAFINIIDHERVVCLHKIESNRVVRITSIIGEEQLFHAGASARMLLAYAPEALVKKVLSQKLEAFTPFTVTDPELLREDLKQIREKGYCESVEEMDPGVAAISVHIDMCGTDLIMALTVAGTRFDYERDRDMWLSVLIEETKNLTTPR</sequence>
<dbReference type="GO" id="GO:0003700">
    <property type="term" value="F:DNA-binding transcription factor activity"/>
    <property type="evidence" value="ECO:0007669"/>
    <property type="project" value="TreeGrafter"/>
</dbReference>
<dbReference type="GO" id="GO:0045892">
    <property type="term" value="P:negative regulation of DNA-templated transcription"/>
    <property type="evidence" value="ECO:0007669"/>
    <property type="project" value="TreeGrafter"/>
</dbReference>
<evidence type="ECO:0000256" key="3">
    <source>
        <dbReference type="ARBA" id="ARBA00023163"/>
    </source>
</evidence>
<dbReference type="GO" id="GO:0003677">
    <property type="term" value="F:DNA binding"/>
    <property type="evidence" value="ECO:0007669"/>
    <property type="project" value="UniProtKB-KW"/>
</dbReference>
<dbReference type="Pfam" id="PF01614">
    <property type="entry name" value="IclR_C"/>
    <property type="match status" value="1"/>
</dbReference>
<dbReference type="OrthoDB" id="6057486at2"/>
<dbReference type="SMART" id="SM00346">
    <property type="entry name" value="HTH_ICLR"/>
    <property type="match status" value="1"/>
</dbReference>
<dbReference type="SUPFAM" id="SSF46785">
    <property type="entry name" value="Winged helix' DNA-binding domain"/>
    <property type="match status" value="1"/>
</dbReference>
<keyword evidence="1" id="KW-0805">Transcription regulation</keyword>
<dbReference type="AlphaFoldDB" id="A0A1B2I1I9"/>
<dbReference type="InterPro" id="IPR014757">
    <property type="entry name" value="Tscrpt_reg_IclR_C"/>
</dbReference>
<evidence type="ECO:0000313" key="4">
    <source>
        <dbReference type="EMBL" id="ANZ43807.1"/>
    </source>
</evidence>
<accession>A0A1B2I1I9</accession>
<name>A0A1B2I1I9_9BACT</name>
<dbReference type="InterPro" id="IPR036390">
    <property type="entry name" value="WH_DNA-bd_sf"/>
</dbReference>
<dbReference type="Gene3D" id="1.10.10.10">
    <property type="entry name" value="Winged helix-like DNA-binding domain superfamily/Winged helix DNA-binding domain"/>
    <property type="match status" value="1"/>
</dbReference>
<gene>
    <name evidence="4" type="ORF">BED41_01025</name>
</gene>
<dbReference type="PROSITE" id="PS51077">
    <property type="entry name" value="HTH_ICLR"/>
    <property type="match status" value="1"/>
</dbReference>
<dbReference type="InterPro" id="IPR005471">
    <property type="entry name" value="Tscrpt_reg_IclR_N"/>
</dbReference>
<dbReference type="STRING" id="1197717.BED41_01025"/>
<keyword evidence="5" id="KW-1185">Reference proteome</keyword>
<dbReference type="InterPro" id="IPR050707">
    <property type="entry name" value="HTH_MetabolicPath_Reg"/>
</dbReference>
<dbReference type="InterPro" id="IPR029016">
    <property type="entry name" value="GAF-like_dom_sf"/>
</dbReference>
<dbReference type="PROSITE" id="PS51078">
    <property type="entry name" value="ICLR_ED"/>
    <property type="match status" value="1"/>
</dbReference>
<dbReference type="Pfam" id="PF09339">
    <property type="entry name" value="HTH_IclR"/>
    <property type="match status" value="1"/>
</dbReference>
<dbReference type="Proteomes" id="UP000093044">
    <property type="component" value="Chromosome"/>
</dbReference>
<evidence type="ECO:0000313" key="5">
    <source>
        <dbReference type="Proteomes" id="UP000093044"/>
    </source>
</evidence>
<protein>
    <submittedName>
        <fullName evidence="4">Uncharacterized protein</fullName>
    </submittedName>
</protein>
<keyword evidence="2" id="KW-0238">DNA-binding</keyword>
<dbReference type="EMBL" id="CP016757">
    <property type="protein sequence ID" value="ANZ43807.1"/>
    <property type="molecule type" value="Genomic_DNA"/>
</dbReference>
<keyword evidence="3" id="KW-0804">Transcription</keyword>
<evidence type="ECO:0000256" key="1">
    <source>
        <dbReference type="ARBA" id="ARBA00023015"/>
    </source>
</evidence>
<reference evidence="4" key="1">
    <citation type="submission" date="2016-08" db="EMBL/GenBank/DDBJ databases">
        <title>Complete genome of Cloacibacillus porcorum.</title>
        <authorList>
            <person name="Looft T."/>
            <person name="Bayles D.O."/>
            <person name="Alt D.P."/>
        </authorList>
    </citation>
    <scope>NUCLEOTIDE SEQUENCE [LARGE SCALE GENOMIC DNA]</scope>
    <source>
        <strain evidence="4">CL-84</strain>
    </source>
</reference>
<dbReference type="Gene3D" id="3.30.450.40">
    <property type="match status" value="1"/>
</dbReference>